<protein>
    <submittedName>
        <fullName evidence="7">GAK9 protein</fullName>
    </submittedName>
</protein>
<dbReference type="InterPro" id="IPR050195">
    <property type="entry name" value="Primate_lentivir_Gag_pol-like"/>
</dbReference>
<dbReference type="Gene3D" id="1.10.1200.30">
    <property type="match status" value="1"/>
</dbReference>
<dbReference type="Proteomes" id="UP000637704">
    <property type="component" value="Unassembled WGS sequence"/>
</dbReference>
<dbReference type="GO" id="GO:0008270">
    <property type="term" value="F:zinc ion binding"/>
    <property type="evidence" value="ECO:0007669"/>
    <property type="project" value="UniProtKB-KW"/>
</dbReference>
<dbReference type="PANTHER" id="PTHR40389:SF3">
    <property type="entry name" value="IGE-BINDING PROTEIN"/>
    <property type="match status" value="1"/>
</dbReference>
<dbReference type="Gene3D" id="4.10.60.10">
    <property type="entry name" value="Zinc finger, CCHC-type"/>
    <property type="match status" value="1"/>
</dbReference>
<dbReference type="Pfam" id="PF19317">
    <property type="entry name" value="Gag_p24_C"/>
    <property type="match status" value="1"/>
</dbReference>
<keyword evidence="2 4" id="KW-0863">Zinc-finger</keyword>
<dbReference type="PANTHER" id="PTHR40389">
    <property type="entry name" value="ENDOGENOUS RETROVIRUS GROUP K MEMBER 24 GAG POLYPROTEIN-RELATED"/>
    <property type="match status" value="1"/>
</dbReference>
<keyword evidence="3" id="KW-0862">Zinc</keyword>
<feature type="non-terminal residue" evidence="7">
    <location>
        <position position="561"/>
    </location>
</feature>
<dbReference type="PROSITE" id="PS50158">
    <property type="entry name" value="ZF_CCHC"/>
    <property type="match status" value="1"/>
</dbReference>
<evidence type="ECO:0000256" key="5">
    <source>
        <dbReference type="SAM" id="MobiDB-lite"/>
    </source>
</evidence>
<dbReference type="InterPro" id="IPR008919">
    <property type="entry name" value="Retrov_capsid_N"/>
</dbReference>
<evidence type="ECO:0000256" key="2">
    <source>
        <dbReference type="ARBA" id="ARBA00022771"/>
    </source>
</evidence>
<evidence type="ECO:0000313" key="8">
    <source>
        <dbReference type="Proteomes" id="UP000637704"/>
    </source>
</evidence>
<dbReference type="AlphaFoldDB" id="A0A851Y1J9"/>
<dbReference type="SUPFAM" id="SSF57756">
    <property type="entry name" value="Retrovirus zinc finger-like domains"/>
    <property type="match status" value="1"/>
</dbReference>
<dbReference type="InterPro" id="IPR008916">
    <property type="entry name" value="Retrov_capsid_C"/>
</dbReference>
<feature type="region of interest" description="Disordered" evidence="5">
    <location>
        <begin position="119"/>
        <end position="173"/>
    </location>
</feature>
<evidence type="ECO:0000313" key="7">
    <source>
        <dbReference type="EMBL" id="NXD73294.1"/>
    </source>
</evidence>
<name>A0A851Y1J9_EOLRO</name>
<sequence length="561" mass="61512">MERQAAYELFTAFLQKRQIKGIDLQKELQGLLAYGQAQGCFVNPHTVHELAEWRKFGDKIWEAILDDDKTARKLGKLWRVVHNELLQYQVEKRAAEQATTAQGKNRSYETDWSPSIPMPSAFSQIMLPSPPAECSPGTKSPVPEPTAPPVEAASWPEAPANNSLSRNEPIPGAESDLAGAIAKERREAWAAVAKDSLEKGDEGVATSLACPVTFQPHPGGLMATVTPLDWKILSQLRATASQFGVTSEPVKQMLDYIWTAYILLPSDCRSIAKLIFSQHQQLLFGAHWQNLVHDYLTIQRQPGDPLYGVTLEELMGLGPFLRTEAQALLGPEKCRAAMHLVRRAIDKVKEPGGIPSYMGIKQGRDEPFGSFIDKAAAAIERAGVPDYMKGALLKQCALQNCNSATRNVISTLGAHWTIEEALERMASQPTGSQVMIVDAIKQLAVGMQEQAKASQTQVLAALAPLQASAVTGQRTRERMRCYRCGKMGHLRRECTATGIWCQKCRSDTHNITVCRRGLGNSNRSATSSGCVQTQIAAAAQTASPACNLQPTEASDWTWQPQ</sequence>
<accession>A0A851Y1J9</accession>
<proteinExistence type="predicted"/>
<dbReference type="Pfam" id="PF00607">
    <property type="entry name" value="Gag_p24"/>
    <property type="match status" value="1"/>
</dbReference>
<feature type="non-terminal residue" evidence="7">
    <location>
        <position position="1"/>
    </location>
</feature>
<gene>
    <name evidence="7" type="primary">Ervk9_0</name>
    <name evidence="7" type="ORF">EOLROS_R12773</name>
</gene>
<dbReference type="SUPFAM" id="SSF47353">
    <property type="entry name" value="Retrovirus capsid dimerization domain-like"/>
    <property type="match status" value="1"/>
</dbReference>
<evidence type="ECO:0000256" key="1">
    <source>
        <dbReference type="ARBA" id="ARBA00022723"/>
    </source>
</evidence>
<dbReference type="SUPFAM" id="SSF47943">
    <property type="entry name" value="Retrovirus capsid protein, N-terminal core domain"/>
    <property type="match status" value="1"/>
</dbReference>
<dbReference type="SMART" id="SM00343">
    <property type="entry name" value="ZnF_C2HC"/>
    <property type="match status" value="1"/>
</dbReference>
<feature type="domain" description="CCHC-type" evidence="6">
    <location>
        <begin position="480"/>
        <end position="494"/>
    </location>
</feature>
<evidence type="ECO:0000256" key="3">
    <source>
        <dbReference type="ARBA" id="ARBA00022833"/>
    </source>
</evidence>
<comment type="caution">
    <text evidence="7">The sequence shown here is derived from an EMBL/GenBank/DDBJ whole genome shotgun (WGS) entry which is preliminary data.</text>
</comment>
<keyword evidence="1" id="KW-0479">Metal-binding</keyword>
<keyword evidence="8" id="KW-1185">Reference proteome</keyword>
<dbReference type="InterPro" id="IPR045345">
    <property type="entry name" value="Gag_p24_C"/>
</dbReference>
<dbReference type="Pfam" id="PF00098">
    <property type="entry name" value="zf-CCHC"/>
    <property type="match status" value="1"/>
</dbReference>
<organism evidence="7 8">
    <name type="scientific">Eolophus roseicapilla</name>
    <name type="common">Galah cockatoo</name>
    <name type="synonym">Cacatua roseicapilla</name>
    <dbReference type="NCBI Taxonomy" id="176039"/>
    <lineage>
        <taxon>Eukaryota</taxon>
        <taxon>Metazoa</taxon>
        <taxon>Chordata</taxon>
        <taxon>Craniata</taxon>
        <taxon>Vertebrata</taxon>
        <taxon>Euteleostomi</taxon>
        <taxon>Archelosauria</taxon>
        <taxon>Archosauria</taxon>
        <taxon>Dinosauria</taxon>
        <taxon>Saurischia</taxon>
        <taxon>Theropoda</taxon>
        <taxon>Coelurosauria</taxon>
        <taxon>Aves</taxon>
        <taxon>Neognathae</taxon>
        <taxon>Neoaves</taxon>
        <taxon>Telluraves</taxon>
        <taxon>Australaves</taxon>
        <taxon>Psittaciformes</taxon>
        <taxon>Cacatuidae</taxon>
        <taxon>Eolophus</taxon>
    </lineage>
</organism>
<dbReference type="EMBL" id="WBNI01002645">
    <property type="protein sequence ID" value="NXD73294.1"/>
    <property type="molecule type" value="Genomic_DNA"/>
</dbReference>
<dbReference type="GO" id="GO:0016032">
    <property type="term" value="P:viral process"/>
    <property type="evidence" value="ECO:0007669"/>
    <property type="project" value="InterPro"/>
</dbReference>
<reference evidence="7" key="1">
    <citation type="submission" date="2019-09" db="EMBL/GenBank/DDBJ databases">
        <title>Bird 10,000 Genomes (B10K) Project - Family phase.</title>
        <authorList>
            <person name="Zhang G."/>
        </authorList>
    </citation>
    <scope>NUCLEOTIDE SEQUENCE</scope>
    <source>
        <strain evidence="7">B10K-DU-025-06</strain>
        <tissue evidence="7">Mixed tissue sample</tissue>
    </source>
</reference>
<evidence type="ECO:0000256" key="4">
    <source>
        <dbReference type="PROSITE-ProRule" id="PRU00047"/>
    </source>
</evidence>
<dbReference type="InterPro" id="IPR036875">
    <property type="entry name" value="Znf_CCHC_sf"/>
</dbReference>
<evidence type="ECO:0000259" key="6">
    <source>
        <dbReference type="PROSITE" id="PS50158"/>
    </source>
</evidence>
<dbReference type="InterPro" id="IPR001878">
    <property type="entry name" value="Znf_CCHC"/>
</dbReference>
<dbReference type="Gene3D" id="1.10.375.10">
    <property type="entry name" value="Human Immunodeficiency Virus Type 1 Capsid Protein"/>
    <property type="match status" value="1"/>
</dbReference>
<dbReference type="GO" id="GO:0003676">
    <property type="term" value="F:nucleic acid binding"/>
    <property type="evidence" value="ECO:0007669"/>
    <property type="project" value="InterPro"/>
</dbReference>